<sequence>MRVDKLFVNNILSTFLVMNLFFVILLVLFDLFTNIFNYIDNNLSINDIIYIYYLYLPKSFSDGLALSFLFAVSNLIGNLSMRNEMIGLFSCGISIFRILISIMIISVFISIMLFFFDNYLVIDTVAKRDVFLKNSIESYSANDRNIIIKDFAREIYNIRRYDVKHNTISNLIIILKDKDDNFKKRYDISKAEWIDDRWHLYGVREFSKVERDVVEKFYEIRDGTGIVNLEPEYIKVVMLSSKTLNFSRLINWIGNLRRENLDYSEALFDFLNRIFFSFRLILLSFTVVFVSLALKKNIFIWSLLNSIAFAVVYVILITIFNFLADLGYLPIAVASSLPTVLFIIINFVIYNLVYK</sequence>
<evidence type="ECO:0000313" key="7">
    <source>
        <dbReference type="EMBL" id="ATQ15647.1"/>
    </source>
</evidence>
<feature type="transmembrane region" description="Helical" evidence="6">
    <location>
        <begin position="329"/>
        <end position="353"/>
    </location>
</feature>
<accession>A0AAP8YU69</accession>
<keyword evidence="9" id="KW-1185">Reference proteome</keyword>
<evidence type="ECO:0000313" key="9">
    <source>
        <dbReference type="Proteomes" id="UP000230633"/>
    </source>
</evidence>
<keyword evidence="4 6" id="KW-1133">Transmembrane helix</keyword>
<dbReference type="GO" id="GO:0043190">
    <property type="term" value="C:ATP-binding cassette (ABC) transporter complex"/>
    <property type="evidence" value="ECO:0007669"/>
    <property type="project" value="TreeGrafter"/>
</dbReference>
<dbReference type="EMBL" id="CP024333">
    <property type="protein sequence ID" value="ATQ15647.1"/>
    <property type="molecule type" value="Genomic_DNA"/>
</dbReference>
<dbReference type="PANTHER" id="PTHR33529">
    <property type="entry name" value="SLR0882 PROTEIN-RELATED"/>
    <property type="match status" value="1"/>
</dbReference>
<feature type="transmembrane region" description="Helical" evidence="6">
    <location>
        <begin position="274"/>
        <end position="294"/>
    </location>
</feature>
<feature type="transmembrane region" description="Helical" evidence="6">
    <location>
        <begin position="301"/>
        <end position="323"/>
    </location>
</feature>
<evidence type="ECO:0000256" key="3">
    <source>
        <dbReference type="ARBA" id="ARBA00022692"/>
    </source>
</evidence>
<dbReference type="InterPro" id="IPR005495">
    <property type="entry name" value="LptG/LptF_permease"/>
</dbReference>
<dbReference type="EMBL" id="CP036557">
    <property type="protein sequence ID" value="QBK61627.1"/>
    <property type="molecule type" value="Genomic_DNA"/>
</dbReference>
<keyword evidence="5 6" id="KW-0472">Membrane</keyword>
<dbReference type="Pfam" id="PF03739">
    <property type="entry name" value="LptF_LptG"/>
    <property type="match status" value="1"/>
</dbReference>
<dbReference type="RefSeq" id="WP_025443419.1">
    <property type="nucleotide sequence ID" value="NZ_AP024371.1"/>
</dbReference>
<feature type="transmembrane region" description="Helical" evidence="6">
    <location>
        <begin position="7"/>
        <end position="29"/>
    </location>
</feature>
<feature type="transmembrane region" description="Helical" evidence="6">
    <location>
        <begin position="88"/>
        <end position="116"/>
    </location>
</feature>
<keyword evidence="2" id="KW-1003">Cell membrane</keyword>
<gene>
    <name evidence="7" type="ORF">CNO13_00185</name>
    <name evidence="8" type="ORF">EZU67_00190</name>
</gene>
<feature type="transmembrane region" description="Helical" evidence="6">
    <location>
        <begin position="49"/>
        <end position="76"/>
    </location>
</feature>
<name>A0AAP8YU69_9SPIR</name>
<protein>
    <submittedName>
        <fullName evidence="8">LptF/LptG family permease</fullName>
    </submittedName>
</protein>
<dbReference type="PANTHER" id="PTHR33529:SF6">
    <property type="entry name" value="YJGP_YJGQ FAMILY PERMEASE"/>
    <property type="match status" value="1"/>
</dbReference>
<dbReference type="Proteomes" id="UP000230633">
    <property type="component" value="Chromosome"/>
</dbReference>
<evidence type="ECO:0000256" key="4">
    <source>
        <dbReference type="ARBA" id="ARBA00022989"/>
    </source>
</evidence>
<evidence type="ECO:0000256" key="5">
    <source>
        <dbReference type="ARBA" id="ARBA00023136"/>
    </source>
</evidence>
<keyword evidence="3 6" id="KW-0812">Transmembrane</keyword>
<evidence type="ECO:0000256" key="1">
    <source>
        <dbReference type="ARBA" id="ARBA00004651"/>
    </source>
</evidence>
<dbReference type="GeneID" id="75118521"/>
<proteinExistence type="predicted"/>
<dbReference type="AlphaFoldDB" id="A0AAP8YU69"/>
<dbReference type="Proteomes" id="UP000291995">
    <property type="component" value="Chromosome"/>
</dbReference>
<evidence type="ECO:0000256" key="6">
    <source>
        <dbReference type="SAM" id="Phobius"/>
    </source>
</evidence>
<evidence type="ECO:0000313" key="10">
    <source>
        <dbReference type="Proteomes" id="UP000291995"/>
    </source>
</evidence>
<reference evidence="10" key="1">
    <citation type="submission" date="2019-03" db="EMBL/GenBank/DDBJ databases">
        <title>Whole genome sequencing of Borrelia miyamotoi strains isolated at the Russian territory.</title>
        <authorList>
            <person name="Kuleshov K.V."/>
            <person name="Platonov A.E."/>
            <person name="Goptar I.A."/>
            <person name="Shipulin G.A."/>
            <person name="Markelov M.L."/>
            <person name="Koetsveld J."/>
            <person name="Kolyasnikova N.M."/>
            <person name="Sarksyan D.S."/>
            <person name="Toporkova M.G."/>
            <person name="Hovius J.W."/>
        </authorList>
    </citation>
    <scope>NUCLEOTIDE SEQUENCE [LARGE SCALE GENOMIC DNA]</scope>
    <source>
        <strain evidence="10">Yekat-76</strain>
    </source>
</reference>
<comment type="subcellular location">
    <subcellularLocation>
        <location evidence="1">Cell membrane</location>
        <topology evidence="1">Multi-pass membrane protein</topology>
    </subcellularLocation>
</comment>
<dbReference type="GO" id="GO:0015920">
    <property type="term" value="P:lipopolysaccharide transport"/>
    <property type="evidence" value="ECO:0007669"/>
    <property type="project" value="TreeGrafter"/>
</dbReference>
<evidence type="ECO:0000256" key="2">
    <source>
        <dbReference type="ARBA" id="ARBA00022475"/>
    </source>
</evidence>
<reference evidence="8" key="2">
    <citation type="submission" date="2022-12" db="EMBL/GenBank/DDBJ databases">
        <title>Whole genome sequencing of Borrelia miyamotoi strains isolated at the Russian territory.</title>
        <authorList>
            <person name="Kuleshov K.V."/>
            <person name="Platonov A.E."/>
            <person name="Goptar I.A."/>
            <person name="Shipulin G.A."/>
            <person name="Markelov M.L."/>
            <person name="Koetsveld J."/>
            <person name="Kolyasnikova N.M."/>
            <person name="Sarksyan D.S."/>
            <person name="Toporkova M.G."/>
            <person name="Hovius J.W."/>
        </authorList>
    </citation>
    <scope>NUCLEOTIDE SEQUENCE</scope>
    <source>
        <strain evidence="7 9">Yekat-1</strain>
        <strain evidence="8">Yekat-76</strain>
    </source>
</reference>
<evidence type="ECO:0000313" key="8">
    <source>
        <dbReference type="EMBL" id="QBK61627.1"/>
    </source>
</evidence>
<organism evidence="8 10">
    <name type="scientific">Borrelia miyamotoi</name>
    <dbReference type="NCBI Taxonomy" id="47466"/>
    <lineage>
        <taxon>Bacteria</taxon>
        <taxon>Pseudomonadati</taxon>
        <taxon>Spirochaetota</taxon>
        <taxon>Spirochaetia</taxon>
        <taxon>Spirochaetales</taxon>
        <taxon>Borreliaceae</taxon>
        <taxon>Borrelia</taxon>
    </lineage>
</organism>